<evidence type="ECO:0000259" key="2">
    <source>
        <dbReference type="Pfam" id="PF20231"/>
    </source>
</evidence>
<proteinExistence type="predicted"/>
<accession>A0A0D7AGC0</accession>
<dbReference type="Pfam" id="PF20231">
    <property type="entry name" value="DUF6589"/>
    <property type="match status" value="1"/>
</dbReference>
<evidence type="ECO:0000313" key="3">
    <source>
        <dbReference type="EMBL" id="KIY49883.1"/>
    </source>
</evidence>
<feature type="region of interest" description="Disordered" evidence="1">
    <location>
        <begin position="763"/>
        <end position="829"/>
    </location>
</feature>
<dbReference type="OrthoDB" id="3256296at2759"/>
<dbReference type="InterPro" id="IPR046496">
    <property type="entry name" value="DUF6589"/>
</dbReference>
<dbReference type="Proteomes" id="UP000054144">
    <property type="component" value="Unassembled WGS sequence"/>
</dbReference>
<keyword evidence="4" id="KW-1185">Reference proteome</keyword>
<reference evidence="3 4" key="1">
    <citation type="journal article" date="2015" name="Fungal Genet. Biol.">
        <title>Evolution of novel wood decay mechanisms in Agaricales revealed by the genome sequences of Fistulina hepatica and Cylindrobasidium torrendii.</title>
        <authorList>
            <person name="Floudas D."/>
            <person name="Held B.W."/>
            <person name="Riley R."/>
            <person name="Nagy L.G."/>
            <person name="Koehler G."/>
            <person name="Ransdell A.S."/>
            <person name="Younus H."/>
            <person name="Chow J."/>
            <person name="Chiniquy J."/>
            <person name="Lipzen A."/>
            <person name="Tritt A."/>
            <person name="Sun H."/>
            <person name="Haridas S."/>
            <person name="LaButti K."/>
            <person name="Ohm R.A."/>
            <person name="Kues U."/>
            <person name="Blanchette R.A."/>
            <person name="Grigoriev I.V."/>
            <person name="Minto R.E."/>
            <person name="Hibbett D.S."/>
        </authorList>
    </citation>
    <scope>NUCLEOTIDE SEQUENCE [LARGE SCALE GENOMIC DNA]</scope>
    <source>
        <strain evidence="3 4">ATCC 64428</strain>
    </source>
</reference>
<feature type="non-terminal residue" evidence="3">
    <location>
        <position position="1"/>
    </location>
</feature>
<protein>
    <recommendedName>
        <fullName evidence="2">DUF6589 domain-containing protein</fullName>
    </recommendedName>
</protein>
<organism evidence="3 4">
    <name type="scientific">Fistulina hepatica ATCC 64428</name>
    <dbReference type="NCBI Taxonomy" id="1128425"/>
    <lineage>
        <taxon>Eukaryota</taxon>
        <taxon>Fungi</taxon>
        <taxon>Dikarya</taxon>
        <taxon>Basidiomycota</taxon>
        <taxon>Agaricomycotina</taxon>
        <taxon>Agaricomycetes</taxon>
        <taxon>Agaricomycetidae</taxon>
        <taxon>Agaricales</taxon>
        <taxon>Fistulinaceae</taxon>
        <taxon>Fistulina</taxon>
    </lineage>
</organism>
<dbReference type="EMBL" id="KN881721">
    <property type="protein sequence ID" value="KIY49883.1"/>
    <property type="molecule type" value="Genomic_DNA"/>
</dbReference>
<evidence type="ECO:0000313" key="4">
    <source>
        <dbReference type="Proteomes" id="UP000054144"/>
    </source>
</evidence>
<name>A0A0D7AGC0_9AGAR</name>
<feature type="domain" description="DUF6589" evidence="2">
    <location>
        <begin position="233"/>
        <end position="680"/>
    </location>
</feature>
<feature type="compositionally biased region" description="Acidic residues" evidence="1">
    <location>
        <begin position="763"/>
        <end position="800"/>
    </location>
</feature>
<sequence length="837" mass="95367">LHIKNARAAVTAFSAQVFIRELIRERNNAVREEGNLHLSLNDENPLDFMKIRNSVAHIQKTLEHEQKPGFYTLKAMASPKARSGHIPDRQYRPPALVCRSTHSQFVHVRSPYTANYLPVADAVLQWACKAPDILFRVGSRLGRHVALPTVVRALQCLSLHKQQVLLDLGTDESRSFILRLDNVPNFLRQRDPRYGRVDHLKIGCAGHIVEAGGFTKEAVDATLKQKKLDERLREKLTIDDLTGLIEGDNAEHLNRVFALHWLLVLVRHVPQLRPHRVKVDELFRTIGARLRLSANKSKIHPLATNAKNETIMTELYDILRDFLQQLGEPERKYLCRLIVVGGDGLTYQKLIEMKRYLQQKGDAAESLQVLEPILELWHTQWTNISRTVETHWGELTGENDPSTLGHSAAIVGRKIPANMKKVDFYLGSQLLNLVLDTRMIDIWCLYFAADDIFEFFERSPTLPTIEQLYEIAKILHRRYSSMEGYSLAMDPMLVVEEDNDWHVPHGTIWSSPPLDPLSMDVDKPLAAGTEFRGDQSLAQSILLIRDSIIVRKTAIAVADGDIGRAYESLKLMLFYFNGSSHKKYGTYLLEQIVSLEYESHDALQNYIKQNWIVKLNNECIEGDLLQEHMNKTLDDLHTRSDAEWNGPLMRNVISLNTFDLMNCKKDITNALGLERKSGRHHEPHTQPEARKLLDVYRREELHSCREGRKYRDRDPNDFARGLRTLANGKLSKWQFETSISYLSPTGPHQMRTSVDVEFTATPDELDDSLDTENDELEDETEKFSPVDEELSDELIGDGEDGSGPGDSGGMVDMNAADADSIIPDVDPVEDILRYERS</sequence>
<gene>
    <name evidence="3" type="ORF">FISHEDRAFT_40602</name>
</gene>
<dbReference type="AlphaFoldDB" id="A0A0D7AGC0"/>
<evidence type="ECO:0000256" key="1">
    <source>
        <dbReference type="SAM" id="MobiDB-lite"/>
    </source>
</evidence>